<organism evidence="1 2">
    <name type="scientific">Burkholderia sola</name>
    <dbReference type="NCBI Taxonomy" id="2843302"/>
    <lineage>
        <taxon>Bacteria</taxon>
        <taxon>Pseudomonadati</taxon>
        <taxon>Pseudomonadota</taxon>
        <taxon>Betaproteobacteria</taxon>
        <taxon>Burkholderiales</taxon>
        <taxon>Burkholderiaceae</taxon>
        <taxon>Burkholderia</taxon>
        <taxon>Burkholderia cepacia complex</taxon>
    </lineage>
</organism>
<evidence type="ECO:0008006" key="3">
    <source>
        <dbReference type="Google" id="ProtNLM"/>
    </source>
</evidence>
<dbReference type="RefSeq" id="WP_209928055.1">
    <property type="nucleotide sequence ID" value="NZ_JBEWCH010000025.1"/>
</dbReference>
<dbReference type="InterPro" id="IPR011990">
    <property type="entry name" value="TPR-like_helical_dom_sf"/>
</dbReference>
<sequence>MTHLMIFATDSIPKRAARDVEKLLADVLPASGKQKFPHKDLTAYVLCGASASWHGLVNVSDTPEAASPLDEECGPEVFRARREEQVQRAIEFFAKQGMPLERGAAATLLRNWQPSARRPQLDVARFYEVQANNGYTGSERLCAVLLNRLIYSREVPKAQQVELILDNVYFSRDPRRAALIQADAGIVAVRLVNLREHPDAAIGVRILEAFEGSGFDYPRVSLAKALTYGWGCEQAPKRAWALLRSVDIDTFTTDAATIEYCKLVAGLAAGGEVGARDLPLALKMCERAAHLGDGESAYNACLFYAKTRFDAKADIYSGVVEPDEERSLAYFHMAIIAGYNPNTAQFAPGA</sequence>
<dbReference type="EMBL" id="JBEWCH010000025">
    <property type="protein sequence ID" value="MET1478152.1"/>
    <property type="molecule type" value="Genomic_DNA"/>
</dbReference>
<protein>
    <recommendedName>
        <fullName evidence="3">Sel1 repeat family protein</fullName>
    </recommendedName>
</protein>
<reference evidence="1 2" key="1">
    <citation type="submission" date="2024-06" db="EMBL/GenBank/DDBJ databases">
        <title>Burkholderia sola in Mexico.</title>
        <authorList>
            <person name="Estrada P."/>
        </authorList>
    </citation>
    <scope>NUCLEOTIDE SEQUENCE [LARGE SCALE GENOMIC DNA]</scope>
    <source>
        <strain evidence="1 2">CpTa8-5</strain>
    </source>
</reference>
<keyword evidence="2" id="KW-1185">Reference proteome</keyword>
<evidence type="ECO:0000313" key="2">
    <source>
        <dbReference type="Proteomes" id="UP001548587"/>
    </source>
</evidence>
<proteinExistence type="predicted"/>
<dbReference type="Proteomes" id="UP001548587">
    <property type="component" value="Unassembled WGS sequence"/>
</dbReference>
<accession>A0ABV2CGA8</accession>
<evidence type="ECO:0000313" key="1">
    <source>
        <dbReference type="EMBL" id="MET1478152.1"/>
    </source>
</evidence>
<comment type="caution">
    <text evidence="1">The sequence shown here is derived from an EMBL/GenBank/DDBJ whole genome shotgun (WGS) entry which is preliminary data.</text>
</comment>
<dbReference type="Gene3D" id="1.25.40.10">
    <property type="entry name" value="Tetratricopeptide repeat domain"/>
    <property type="match status" value="1"/>
</dbReference>
<name>A0ABV2CGA8_9BURK</name>
<dbReference type="SUPFAM" id="SSF81901">
    <property type="entry name" value="HCP-like"/>
    <property type="match status" value="1"/>
</dbReference>
<gene>
    <name evidence="1" type="ORF">ABXL37_28275</name>
</gene>